<keyword evidence="10" id="KW-0418">Kinase</keyword>
<dbReference type="RefSeq" id="WP_116036438.1">
    <property type="nucleotide sequence ID" value="NZ_JBHLVV010000139.1"/>
</dbReference>
<evidence type="ECO:0000259" key="19">
    <source>
        <dbReference type="Pfam" id="PF13807"/>
    </source>
</evidence>
<dbReference type="InterPro" id="IPR025669">
    <property type="entry name" value="AAA_dom"/>
</dbReference>
<keyword evidence="21" id="KW-1185">Reference proteome</keyword>
<keyword evidence="6" id="KW-0997">Cell inner membrane</keyword>
<keyword evidence="5" id="KW-1003">Cell membrane</keyword>
<keyword evidence="7" id="KW-0808">Transferase</keyword>
<comment type="similarity">
    <text evidence="3">Belongs to the etk/wzc family.</text>
</comment>
<dbReference type="GO" id="GO:0005886">
    <property type="term" value="C:plasma membrane"/>
    <property type="evidence" value="ECO:0007669"/>
    <property type="project" value="UniProtKB-SubCell"/>
</dbReference>
<dbReference type="GO" id="GO:0005524">
    <property type="term" value="F:ATP binding"/>
    <property type="evidence" value="ECO:0007669"/>
    <property type="project" value="UniProtKB-KW"/>
</dbReference>
<dbReference type="Proteomes" id="UP000256326">
    <property type="component" value="Unassembled WGS sequence"/>
</dbReference>
<comment type="caution">
    <text evidence="20">The sequence shown here is derived from an EMBL/GenBank/DDBJ whole genome shotgun (WGS) entry which is preliminary data.</text>
</comment>
<dbReference type="Pfam" id="PF13807">
    <property type="entry name" value="GNVR"/>
    <property type="match status" value="1"/>
</dbReference>
<dbReference type="GO" id="GO:0004715">
    <property type="term" value="F:non-membrane spanning protein tyrosine kinase activity"/>
    <property type="evidence" value="ECO:0007669"/>
    <property type="project" value="UniProtKB-EC"/>
</dbReference>
<dbReference type="InterPro" id="IPR003856">
    <property type="entry name" value="LPS_length_determ_N"/>
</dbReference>
<evidence type="ECO:0000313" key="20">
    <source>
        <dbReference type="EMBL" id="REC68098.1"/>
    </source>
</evidence>
<dbReference type="EC" id="2.7.10.2" evidence="4"/>
<dbReference type="InterPro" id="IPR027417">
    <property type="entry name" value="P-loop_NTPase"/>
</dbReference>
<keyword evidence="8 16" id="KW-0812">Transmembrane</keyword>
<dbReference type="EMBL" id="QNUG01000038">
    <property type="protein sequence ID" value="REC68098.1"/>
    <property type="molecule type" value="Genomic_DNA"/>
</dbReference>
<keyword evidence="9" id="KW-0547">Nucleotide-binding</keyword>
<dbReference type="Gene3D" id="3.40.50.300">
    <property type="entry name" value="P-loop containing nucleotide triphosphate hydrolases"/>
    <property type="match status" value="1"/>
</dbReference>
<evidence type="ECO:0000256" key="11">
    <source>
        <dbReference type="ARBA" id="ARBA00022840"/>
    </source>
</evidence>
<evidence type="ECO:0000256" key="15">
    <source>
        <dbReference type="ARBA" id="ARBA00051245"/>
    </source>
</evidence>
<accession>A0A3D9CR40</accession>
<evidence type="ECO:0000256" key="2">
    <source>
        <dbReference type="ARBA" id="ARBA00007316"/>
    </source>
</evidence>
<dbReference type="Pfam" id="PF13614">
    <property type="entry name" value="AAA_31"/>
    <property type="match status" value="1"/>
</dbReference>
<name>A0A3D9CR40_9FLAO</name>
<evidence type="ECO:0000256" key="8">
    <source>
        <dbReference type="ARBA" id="ARBA00022692"/>
    </source>
</evidence>
<comment type="subcellular location">
    <subcellularLocation>
        <location evidence="1">Cell inner membrane</location>
        <topology evidence="1">Multi-pass membrane protein</topology>
    </subcellularLocation>
</comment>
<organism evidence="20 21">
    <name type="scientific">Epilithonimonas hispanica</name>
    <dbReference type="NCBI Taxonomy" id="358687"/>
    <lineage>
        <taxon>Bacteria</taxon>
        <taxon>Pseudomonadati</taxon>
        <taxon>Bacteroidota</taxon>
        <taxon>Flavobacteriia</taxon>
        <taxon>Flavobacteriales</taxon>
        <taxon>Weeksellaceae</taxon>
        <taxon>Chryseobacterium group</taxon>
        <taxon>Epilithonimonas</taxon>
    </lineage>
</organism>
<evidence type="ECO:0000256" key="1">
    <source>
        <dbReference type="ARBA" id="ARBA00004429"/>
    </source>
</evidence>
<evidence type="ECO:0000313" key="21">
    <source>
        <dbReference type="Proteomes" id="UP000256326"/>
    </source>
</evidence>
<evidence type="ECO:0000259" key="18">
    <source>
        <dbReference type="Pfam" id="PF13614"/>
    </source>
</evidence>
<evidence type="ECO:0000256" key="12">
    <source>
        <dbReference type="ARBA" id="ARBA00022989"/>
    </source>
</evidence>
<gene>
    <name evidence="20" type="ORF">DRF58_14460</name>
</gene>
<sequence>MKNTTKENDWDDFEWNESENSISFAEIVHIVKKLLPYIIICGFIGLVLAWFYYKSQEPQYVIKSKILIKDDQGKASGAMAGSDMFKEMGLFSGASSVDNELEIITTYSILDKVVNDLQLNVKVKKNQFFNSKEKKTYQTPWDLKIISYKKNAFDDNLSYSYNLFSKDGKIWYIKEDKKIFVSENKPISFDFGILVFEKNTSQATPDGEWSLEVQKPSQTVENYRQAITPSIPNKNTSIITLEMKSPNPSRGKMVMNKLIDTYIREGVKDNNSINDSTLFFINDRLRNVEGELQDVEVAIQNFKQKNDLTNIDDQVKLLLDVYKENSQKSLDAEVQLNVITSLENHLRSGNTHVIPASLLTQDASLSGIINQYNLLVVQKEKLAKSATPDNPLVKSINSQLSSLRTELLGSISTTRRSYATVAGQLRSEANQNLSKVRQMPLQERQFLDISRQQAIKQELYLFLLKKREETELGKSSTLSNTRVIDYARVSDKPVEPKGSMILFAGMLLGAILPFLVYFIRQKSNLKLKTKKELNSHNKIPIIGEIGHQEGTAVFEVKNNPRSPLAEQFRILRTNLHFYQNKDKGTCLMITSSMPGEGKTFISINLAATLAANKQVKVLLIGMDLRKPKLASELGLANKKGFTNYAINDVSLDEIIYDLEGFSNLKVMPSGPIPPNPSELLMSKECEEMFNLLKERFDFIVVDCPPTVVTDYQIISNYCDISLYSVRVNYTNLKQVEMANEIYRTNKLPRMNLVINDFIPEKYDSYNSGYYFQYGYYETEEEVKKKWWEKFFKS</sequence>
<evidence type="ECO:0000259" key="17">
    <source>
        <dbReference type="Pfam" id="PF02706"/>
    </source>
</evidence>
<evidence type="ECO:0000256" key="6">
    <source>
        <dbReference type="ARBA" id="ARBA00022519"/>
    </source>
</evidence>
<dbReference type="SUPFAM" id="SSF52540">
    <property type="entry name" value="P-loop containing nucleoside triphosphate hydrolases"/>
    <property type="match status" value="1"/>
</dbReference>
<dbReference type="PANTHER" id="PTHR32309:SF13">
    <property type="entry name" value="FERRIC ENTEROBACTIN TRANSPORT PROTEIN FEPE"/>
    <property type="match status" value="1"/>
</dbReference>
<evidence type="ECO:0000256" key="14">
    <source>
        <dbReference type="ARBA" id="ARBA00023137"/>
    </source>
</evidence>
<evidence type="ECO:0000256" key="3">
    <source>
        <dbReference type="ARBA" id="ARBA00008883"/>
    </source>
</evidence>
<dbReference type="InterPro" id="IPR005702">
    <property type="entry name" value="Wzc-like_C"/>
</dbReference>
<keyword evidence="11" id="KW-0067">ATP-binding</keyword>
<evidence type="ECO:0000256" key="7">
    <source>
        <dbReference type="ARBA" id="ARBA00022679"/>
    </source>
</evidence>
<dbReference type="PANTHER" id="PTHR32309">
    <property type="entry name" value="TYROSINE-PROTEIN KINASE"/>
    <property type="match status" value="1"/>
</dbReference>
<evidence type="ECO:0000256" key="9">
    <source>
        <dbReference type="ARBA" id="ARBA00022741"/>
    </source>
</evidence>
<dbReference type="OrthoDB" id="9794577at2"/>
<evidence type="ECO:0000256" key="13">
    <source>
        <dbReference type="ARBA" id="ARBA00023136"/>
    </source>
</evidence>
<comment type="catalytic activity">
    <reaction evidence="15">
        <text>L-tyrosyl-[protein] + ATP = O-phospho-L-tyrosyl-[protein] + ADP + H(+)</text>
        <dbReference type="Rhea" id="RHEA:10596"/>
        <dbReference type="Rhea" id="RHEA-COMP:10136"/>
        <dbReference type="Rhea" id="RHEA-COMP:20101"/>
        <dbReference type="ChEBI" id="CHEBI:15378"/>
        <dbReference type="ChEBI" id="CHEBI:30616"/>
        <dbReference type="ChEBI" id="CHEBI:46858"/>
        <dbReference type="ChEBI" id="CHEBI:61978"/>
        <dbReference type="ChEBI" id="CHEBI:456216"/>
        <dbReference type="EC" id="2.7.10.2"/>
    </reaction>
</comment>
<keyword evidence="14" id="KW-0829">Tyrosine-protein kinase</keyword>
<reference evidence="20 21" key="1">
    <citation type="journal article" date="2006" name="Int. J. Syst. Evol. Microbiol.">
        <title>Chryseobacterium hispanicum sp. nov., isolated from the drinking water distribution system of Sevilla, Spain.</title>
        <authorList>
            <person name="Gallego V."/>
            <person name="Garcia M.T."/>
            <person name="Ventosa A."/>
        </authorList>
    </citation>
    <scope>NUCLEOTIDE SEQUENCE [LARGE SCALE GENOMIC DNA]</scope>
    <source>
        <strain evidence="20 21">KCTC 22104</strain>
    </source>
</reference>
<dbReference type="CDD" id="cd05387">
    <property type="entry name" value="BY-kinase"/>
    <property type="match status" value="1"/>
</dbReference>
<keyword evidence="13 16" id="KW-0472">Membrane</keyword>
<dbReference type="InterPro" id="IPR050445">
    <property type="entry name" value="Bact_polysacc_biosynth/exp"/>
</dbReference>
<feature type="domain" description="Tyrosine-protein kinase G-rich" evidence="19">
    <location>
        <begin position="443"/>
        <end position="521"/>
    </location>
</feature>
<dbReference type="InterPro" id="IPR032807">
    <property type="entry name" value="GNVR"/>
</dbReference>
<evidence type="ECO:0000256" key="10">
    <source>
        <dbReference type="ARBA" id="ARBA00022777"/>
    </source>
</evidence>
<protein>
    <recommendedName>
        <fullName evidence="4">non-specific protein-tyrosine kinase</fullName>
        <ecNumber evidence="4">2.7.10.2</ecNumber>
    </recommendedName>
</protein>
<dbReference type="Pfam" id="PF02706">
    <property type="entry name" value="Wzz"/>
    <property type="match status" value="1"/>
</dbReference>
<evidence type="ECO:0000256" key="5">
    <source>
        <dbReference type="ARBA" id="ARBA00022475"/>
    </source>
</evidence>
<keyword evidence="12 16" id="KW-1133">Transmembrane helix</keyword>
<dbReference type="AlphaFoldDB" id="A0A3D9CR40"/>
<feature type="domain" description="AAA" evidence="18">
    <location>
        <begin position="595"/>
        <end position="708"/>
    </location>
</feature>
<feature type="transmembrane region" description="Helical" evidence="16">
    <location>
        <begin position="34"/>
        <end position="53"/>
    </location>
</feature>
<feature type="domain" description="Polysaccharide chain length determinant N-terminal" evidence="17">
    <location>
        <begin position="20"/>
        <end position="117"/>
    </location>
</feature>
<comment type="similarity">
    <text evidence="2">Belongs to the CpsD/CapB family.</text>
</comment>
<proteinExistence type="inferred from homology"/>
<feature type="transmembrane region" description="Helical" evidence="16">
    <location>
        <begin position="500"/>
        <end position="519"/>
    </location>
</feature>
<evidence type="ECO:0000256" key="16">
    <source>
        <dbReference type="SAM" id="Phobius"/>
    </source>
</evidence>
<dbReference type="NCBIfam" id="TIGR01007">
    <property type="entry name" value="eps_fam"/>
    <property type="match status" value="1"/>
</dbReference>
<evidence type="ECO:0000256" key="4">
    <source>
        <dbReference type="ARBA" id="ARBA00011903"/>
    </source>
</evidence>